<evidence type="ECO:0000256" key="1">
    <source>
        <dbReference type="ARBA" id="ARBA00004202"/>
    </source>
</evidence>
<protein>
    <submittedName>
        <fullName evidence="7">CRAL-TRIO domain</fullName>
    </submittedName>
</protein>
<sequence>MPPLKGSYSDIAISGVSGEGEESSKHHELMYKREGNSSLKLPLEEHWQLPQEENESSSFSKLSFKSMMSYSSKFRDSLKRIGRSKSLQVVLEGTHNPKDEELVESFRQLLLLDCELPSKHDDYHTLLRFLRMRSFDLLQAKDAYLKMLKWREECEVDAIAKEFKFEEYREVKSCYPHGFHGVDKYGRPLYIERLGMINLNALFQVTTIDRFVTYHISEQEKTLNLRYPACSVAAKRHLASTTSILDVKGVGMNNFSKPARDLFTEIQKIDSNYYPETLHRLFIVNAGSGFRVLWKALRAFLDARTIAKIQVLGSNYQNKLIEVIDPSNLPSFLGGSCTCSEYGGCLMNDNGPWMNPEITELLQAVGEIEPKFNIEGYISMAPEEALVPNSVSIHNASAISAIYLLRLLY</sequence>
<evidence type="ECO:0000259" key="6">
    <source>
        <dbReference type="PROSITE" id="PS50191"/>
    </source>
</evidence>
<dbReference type="AlphaFoldDB" id="A0A200QMG4"/>
<dbReference type="STRING" id="56857.A0A200QMG4"/>
<accession>A0A200QMG4</accession>
<dbReference type="SMART" id="SM00516">
    <property type="entry name" value="SEC14"/>
    <property type="match status" value="1"/>
</dbReference>
<dbReference type="CDD" id="cd00170">
    <property type="entry name" value="SEC14"/>
    <property type="match status" value="1"/>
</dbReference>
<dbReference type="Gene3D" id="3.40.525.10">
    <property type="entry name" value="CRAL-TRIO lipid binding domain"/>
    <property type="match status" value="1"/>
</dbReference>
<dbReference type="Proteomes" id="UP000195402">
    <property type="component" value="Unassembled WGS sequence"/>
</dbReference>
<dbReference type="SUPFAM" id="SSF46938">
    <property type="entry name" value="CRAL/TRIO N-terminal domain"/>
    <property type="match status" value="1"/>
</dbReference>
<name>A0A200QMG4_MACCD</name>
<keyword evidence="8" id="KW-1185">Reference proteome</keyword>
<dbReference type="PROSITE" id="PS50191">
    <property type="entry name" value="CRAL_TRIO"/>
    <property type="match status" value="1"/>
</dbReference>
<evidence type="ECO:0000313" key="7">
    <source>
        <dbReference type="EMBL" id="OVA11629.1"/>
    </source>
</evidence>
<organism evidence="7 8">
    <name type="scientific">Macleaya cordata</name>
    <name type="common">Five-seeded plume-poppy</name>
    <name type="synonym">Bocconia cordata</name>
    <dbReference type="NCBI Taxonomy" id="56857"/>
    <lineage>
        <taxon>Eukaryota</taxon>
        <taxon>Viridiplantae</taxon>
        <taxon>Streptophyta</taxon>
        <taxon>Embryophyta</taxon>
        <taxon>Tracheophyta</taxon>
        <taxon>Spermatophyta</taxon>
        <taxon>Magnoliopsida</taxon>
        <taxon>Ranunculales</taxon>
        <taxon>Papaveraceae</taxon>
        <taxon>Papaveroideae</taxon>
        <taxon>Macleaya</taxon>
    </lineage>
</organism>
<evidence type="ECO:0000256" key="4">
    <source>
        <dbReference type="ARBA" id="ARBA00038020"/>
    </source>
</evidence>
<dbReference type="OMA" id="YIRPYHA"/>
<comment type="similarity">
    <text evidence="4">Belongs to the SFH family.</text>
</comment>
<evidence type="ECO:0000313" key="8">
    <source>
        <dbReference type="Proteomes" id="UP000195402"/>
    </source>
</evidence>
<dbReference type="InterPro" id="IPR001251">
    <property type="entry name" value="CRAL-TRIO_dom"/>
</dbReference>
<dbReference type="Gene3D" id="1.10.8.20">
    <property type="entry name" value="N-terminal domain of phosphatidylinositol transfer protein sec14p"/>
    <property type="match status" value="1"/>
</dbReference>
<feature type="domain" description="CRAL-TRIO" evidence="6">
    <location>
        <begin position="167"/>
        <end position="341"/>
    </location>
</feature>
<evidence type="ECO:0000256" key="2">
    <source>
        <dbReference type="ARBA" id="ARBA00004395"/>
    </source>
</evidence>
<evidence type="ECO:0000256" key="3">
    <source>
        <dbReference type="ARBA" id="ARBA00023034"/>
    </source>
</evidence>
<dbReference type="InterPro" id="IPR036273">
    <property type="entry name" value="CRAL/TRIO_N_dom_sf"/>
</dbReference>
<feature type="region of interest" description="Disordered" evidence="5">
    <location>
        <begin position="1"/>
        <end position="31"/>
    </location>
</feature>
<dbReference type="OrthoDB" id="1434354at2759"/>
<dbReference type="GO" id="GO:0005886">
    <property type="term" value="C:plasma membrane"/>
    <property type="evidence" value="ECO:0007669"/>
    <property type="project" value="UniProtKB-SubCell"/>
</dbReference>
<evidence type="ECO:0000256" key="5">
    <source>
        <dbReference type="SAM" id="MobiDB-lite"/>
    </source>
</evidence>
<dbReference type="InParanoid" id="A0A200QMG4"/>
<dbReference type="InterPro" id="IPR011074">
    <property type="entry name" value="CRAL/TRIO_N_dom"/>
</dbReference>
<reference evidence="7 8" key="1">
    <citation type="journal article" date="2017" name="Mol. Plant">
        <title>The Genome of Medicinal Plant Macleaya cordata Provides New Insights into Benzylisoquinoline Alkaloids Metabolism.</title>
        <authorList>
            <person name="Liu X."/>
            <person name="Liu Y."/>
            <person name="Huang P."/>
            <person name="Ma Y."/>
            <person name="Qing Z."/>
            <person name="Tang Q."/>
            <person name="Cao H."/>
            <person name="Cheng P."/>
            <person name="Zheng Y."/>
            <person name="Yuan Z."/>
            <person name="Zhou Y."/>
            <person name="Liu J."/>
            <person name="Tang Z."/>
            <person name="Zhuo Y."/>
            <person name="Zhang Y."/>
            <person name="Yu L."/>
            <person name="Huang J."/>
            <person name="Yang P."/>
            <person name="Peng Q."/>
            <person name="Zhang J."/>
            <person name="Jiang W."/>
            <person name="Zhang Z."/>
            <person name="Lin K."/>
            <person name="Ro D.K."/>
            <person name="Chen X."/>
            <person name="Xiong X."/>
            <person name="Shang Y."/>
            <person name="Huang S."/>
            <person name="Zeng J."/>
        </authorList>
    </citation>
    <scope>NUCLEOTIDE SEQUENCE [LARGE SCALE GENOMIC DNA]</scope>
    <source>
        <strain evidence="8">cv. BLH2017</strain>
        <tissue evidence="7">Root</tissue>
    </source>
</reference>
<comment type="caution">
    <text evidence="7">The sequence shown here is derived from an EMBL/GenBank/DDBJ whole genome shotgun (WGS) entry which is preliminary data.</text>
</comment>
<dbReference type="FunCoup" id="A0A200QMG4">
    <property type="interactions" value="395"/>
</dbReference>
<dbReference type="SUPFAM" id="SSF52087">
    <property type="entry name" value="CRAL/TRIO domain"/>
    <property type="match status" value="1"/>
</dbReference>
<gene>
    <name evidence="7" type="ORF">BVC80_215g5</name>
</gene>
<dbReference type="PANTHER" id="PTHR45657:SF50">
    <property type="entry name" value="PHOSPHATIDYLINOSITOL_PHOSPHATIDYLCHOLINE TRANSFER PROTEIN SFH11"/>
    <property type="match status" value="1"/>
</dbReference>
<dbReference type="PANTHER" id="PTHR45657">
    <property type="entry name" value="CRAL-TRIO DOMAIN-CONTAINING PROTEIN YKL091C-RELATED"/>
    <property type="match status" value="1"/>
</dbReference>
<dbReference type="Pfam" id="PF00650">
    <property type="entry name" value="CRAL_TRIO"/>
    <property type="match status" value="1"/>
</dbReference>
<proteinExistence type="inferred from homology"/>
<keyword evidence="3" id="KW-0333">Golgi apparatus</keyword>
<feature type="compositionally biased region" description="Basic and acidic residues" evidence="5">
    <location>
        <begin position="22"/>
        <end position="31"/>
    </location>
</feature>
<dbReference type="SMART" id="SM01100">
    <property type="entry name" value="CRAL_TRIO_N"/>
    <property type="match status" value="1"/>
</dbReference>
<dbReference type="GO" id="GO:0000139">
    <property type="term" value="C:Golgi membrane"/>
    <property type="evidence" value="ECO:0007669"/>
    <property type="project" value="UniProtKB-SubCell"/>
</dbReference>
<comment type="subcellular location">
    <subcellularLocation>
        <location evidence="1">Cell membrane</location>
        <topology evidence="1">Peripheral membrane protein</topology>
    </subcellularLocation>
    <subcellularLocation>
        <location evidence="2">Golgi apparatus membrane</location>
        <topology evidence="2">Peripheral membrane protein</topology>
    </subcellularLocation>
</comment>
<dbReference type="EMBL" id="MVGT01001589">
    <property type="protein sequence ID" value="OVA11629.1"/>
    <property type="molecule type" value="Genomic_DNA"/>
</dbReference>
<dbReference type="InterPro" id="IPR051026">
    <property type="entry name" value="PI/PC_transfer"/>
</dbReference>
<dbReference type="InterPro" id="IPR036865">
    <property type="entry name" value="CRAL-TRIO_dom_sf"/>
</dbReference>